<protein>
    <recommendedName>
        <fullName evidence="3">Reverse transcriptase domain-containing protein</fullName>
    </recommendedName>
</protein>
<organism evidence="1 2">
    <name type="scientific">Lithospermum erythrorhizon</name>
    <name type="common">Purple gromwell</name>
    <name type="synonym">Lithospermum officinale var. erythrorhizon</name>
    <dbReference type="NCBI Taxonomy" id="34254"/>
    <lineage>
        <taxon>Eukaryota</taxon>
        <taxon>Viridiplantae</taxon>
        <taxon>Streptophyta</taxon>
        <taxon>Embryophyta</taxon>
        <taxon>Tracheophyta</taxon>
        <taxon>Spermatophyta</taxon>
        <taxon>Magnoliopsida</taxon>
        <taxon>eudicotyledons</taxon>
        <taxon>Gunneridae</taxon>
        <taxon>Pentapetalae</taxon>
        <taxon>asterids</taxon>
        <taxon>lamiids</taxon>
        <taxon>Boraginales</taxon>
        <taxon>Boraginaceae</taxon>
        <taxon>Boraginoideae</taxon>
        <taxon>Lithospermeae</taxon>
        <taxon>Lithospermum</taxon>
    </lineage>
</organism>
<evidence type="ECO:0000313" key="2">
    <source>
        <dbReference type="Proteomes" id="UP001454036"/>
    </source>
</evidence>
<dbReference type="PANTHER" id="PTHR46890:SF48">
    <property type="entry name" value="RNA-DIRECTED DNA POLYMERASE"/>
    <property type="match status" value="1"/>
</dbReference>
<dbReference type="EMBL" id="BAABME010004976">
    <property type="protein sequence ID" value="GAA0164187.1"/>
    <property type="molecule type" value="Genomic_DNA"/>
</dbReference>
<dbReference type="PANTHER" id="PTHR46890">
    <property type="entry name" value="NON-LTR RETROLELEMENT REVERSE TRANSCRIPTASE-LIKE PROTEIN-RELATED"/>
    <property type="match status" value="1"/>
</dbReference>
<reference evidence="1 2" key="1">
    <citation type="submission" date="2024-01" db="EMBL/GenBank/DDBJ databases">
        <title>The complete chloroplast genome sequence of Lithospermum erythrorhizon: insights into the phylogenetic relationship among Boraginaceae species and the maternal lineages of purple gromwells.</title>
        <authorList>
            <person name="Okada T."/>
            <person name="Watanabe K."/>
        </authorList>
    </citation>
    <scope>NUCLEOTIDE SEQUENCE [LARGE SCALE GENOMIC DNA]</scope>
</reference>
<accession>A0AAV3QPZ5</accession>
<sequence>MLEQRGFWQVYSQVEQAEEEILICEAVYEQSSLPADREALQKVKATHMRSIAIEEDFLNQMSGLKWQVEGVGILDSIITLSRKRGGRVKSLALFFDDSPTVDAELMDCIPRLLIDEANQRIMATPILEEEAIAADLLQVVIYFMEGHNMPQGYTSTTIVLIPKYEKAKSWQQYKPISLCNFINKIISKLLISRLGLLLPKLVSDFQGGFVKGRLIPDNIILAQKLVHHIDKGKT</sequence>
<dbReference type="AlphaFoldDB" id="A0AAV3QPZ5"/>
<evidence type="ECO:0008006" key="3">
    <source>
        <dbReference type="Google" id="ProtNLM"/>
    </source>
</evidence>
<name>A0AAV3QPZ5_LITER</name>
<keyword evidence="2" id="KW-1185">Reference proteome</keyword>
<dbReference type="InterPro" id="IPR052343">
    <property type="entry name" value="Retrotransposon-Effector_Assoc"/>
</dbReference>
<evidence type="ECO:0000313" key="1">
    <source>
        <dbReference type="EMBL" id="GAA0164187.1"/>
    </source>
</evidence>
<dbReference type="Proteomes" id="UP001454036">
    <property type="component" value="Unassembled WGS sequence"/>
</dbReference>
<comment type="caution">
    <text evidence="1">The sequence shown here is derived from an EMBL/GenBank/DDBJ whole genome shotgun (WGS) entry which is preliminary data.</text>
</comment>
<gene>
    <name evidence="1" type="ORF">LIER_19883</name>
</gene>
<proteinExistence type="predicted"/>